<proteinExistence type="predicted"/>
<keyword evidence="2" id="KW-1185">Reference proteome</keyword>
<reference evidence="1 2" key="1">
    <citation type="journal article" date="2014" name="Appl. Microbiol. Biotechnol.">
        <title>Transformable facultative thermophile Geobacillus stearothermophilus NUB3621 as a host strain for metabolic engineering.</title>
        <authorList>
            <person name="Blanchard K."/>
            <person name="Robic S."/>
            <person name="Matsumura I."/>
        </authorList>
    </citation>
    <scope>NUCLEOTIDE SEQUENCE [LARGE SCALE GENOMIC DNA]</scope>
    <source>
        <strain evidence="1 2">NUB3621</strain>
    </source>
</reference>
<dbReference type="Proteomes" id="UP000023566">
    <property type="component" value="Chromosome"/>
</dbReference>
<evidence type="ECO:0000313" key="2">
    <source>
        <dbReference type="Proteomes" id="UP000023566"/>
    </source>
</evidence>
<organism evidence="1 2">
    <name type="scientific">Parageobacillus genomosp. 1</name>
    <dbReference type="NCBI Taxonomy" id="1295642"/>
    <lineage>
        <taxon>Bacteria</taxon>
        <taxon>Bacillati</taxon>
        <taxon>Bacillota</taxon>
        <taxon>Bacilli</taxon>
        <taxon>Bacillales</taxon>
        <taxon>Anoxybacillaceae</taxon>
        <taxon>Parageobacillus</taxon>
    </lineage>
</organism>
<protein>
    <submittedName>
        <fullName evidence="1">Transposase</fullName>
    </submittedName>
</protein>
<name>A0ABC9VJM4_9BACL</name>
<gene>
    <name evidence="1" type="ORF">H839_03281</name>
</gene>
<accession>A0ABC9VJM4</accession>
<dbReference type="AlphaFoldDB" id="A0ABC9VJM4"/>
<dbReference type="EMBL" id="AOTZ01000002">
    <property type="protein sequence ID" value="EZP78858.1"/>
    <property type="molecule type" value="Genomic_DNA"/>
</dbReference>
<comment type="caution">
    <text evidence="1">The sequence shown here is derived from an EMBL/GenBank/DDBJ whole genome shotgun (WGS) entry which is preliminary data.</text>
</comment>
<sequence>MDTENREIVINLITIGSRCPIIKKRIFDKEYKIQVVELCLEGDKSITHVAKESGLDIPFHTPFLKPYLHQSCPVQLLLSLQVPQDEFHIKVSCCRPPG</sequence>
<evidence type="ECO:0000313" key="1">
    <source>
        <dbReference type="EMBL" id="EZP78858.1"/>
    </source>
</evidence>